<dbReference type="InterPro" id="IPR038375">
    <property type="entry name" value="NDUFAF7_sf"/>
</dbReference>
<evidence type="ECO:0000256" key="2">
    <source>
        <dbReference type="ARBA" id="ARBA00022679"/>
    </source>
</evidence>
<dbReference type="Gene3D" id="3.40.50.12710">
    <property type="match status" value="1"/>
</dbReference>
<protein>
    <submittedName>
        <fullName evidence="4">SAM-dependent MidA family methyltransferase</fullName>
    </submittedName>
</protein>
<dbReference type="InterPro" id="IPR003788">
    <property type="entry name" value="NDUFAF7"/>
</dbReference>
<dbReference type="Proteomes" id="UP000315628">
    <property type="component" value="Unassembled WGS sequence"/>
</dbReference>
<evidence type="ECO:0000313" key="5">
    <source>
        <dbReference type="Proteomes" id="UP000315628"/>
    </source>
</evidence>
<dbReference type="Pfam" id="PF02636">
    <property type="entry name" value="Methyltransf_28"/>
    <property type="match status" value="1"/>
</dbReference>
<evidence type="ECO:0000313" key="4">
    <source>
        <dbReference type="EMBL" id="TWD15671.1"/>
    </source>
</evidence>
<keyword evidence="2 4" id="KW-0808">Transferase</keyword>
<dbReference type="GO" id="GO:0008168">
    <property type="term" value="F:methyltransferase activity"/>
    <property type="evidence" value="ECO:0007669"/>
    <property type="project" value="UniProtKB-KW"/>
</dbReference>
<dbReference type="GO" id="GO:0032259">
    <property type="term" value="P:methylation"/>
    <property type="evidence" value="ECO:0007669"/>
    <property type="project" value="UniProtKB-KW"/>
</dbReference>
<sequence length="332" mass="35459">MVTAPTVPARLTPTLADVQSWARAWDEALYGAGGFYRGSAGPAGHFATATHGVPGRALARTLANLASELGADGVVDLGAGRGELLEALREVGFAGALTGCDVVERPTSLSPGIGWVRSPGGARLPGVEQVAQAGAVPLGRALVVAHEWLDVVPCTIAEVDPHGRLRTVEVDASSRERLGQEPVRAEQEWAHRWWPERDPGSRVEIGLARDEAWATMLERWRPLAAVAIDYGHTRESRPRHGTLTGYREGRAVPPVPDGSGDLTAHVAVDSLRQSTRLLGREAVRRWGPSSALPDPREASTDPSRYLQGLADAGATTSLTGHPFGDFWWVIAR</sequence>
<accession>A0A560WDC5</accession>
<reference evidence="4 5" key="1">
    <citation type="submission" date="2019-06" db="EMBL/GenBank/DDBJ databases">
        <title>Sequencing the genomes of 1000 actinobacteria strains.</title>
        <authorList>
            <person name="Klenk H.-P."/>
        </authorList>
    </citation>
    <scope>NUCLEOTIDE SEQUENCE [LARGE SCALE GENOMIC DNA]</scope>
    <source>
        <strain evidence="4 5">DSM 18935</strain>
    </source>
</reference>
<comment type="caution">
    <text evidence="4">The sequence shown here is derived from an EMBL/GenBank/DDBJ whole genome shotgun (WGS) entry which is preliminary data.</text>
</comment>
<feature type="region of interest" description="Disordered" evidence="3">
    <location>
        <begin position="239"/>
        <end position="259"/>
    </location>
</feature>
<dbReference type="EMBL" id="VIUW01000002">
    <property type="protein sequence ID" value="TWD15671.1"/>
    <property type="molecule type" value="Genomic_DNA"/>
</dbReference>
<dbReference type="SUPFAM" id="SSF53335">
    <property type="entry name" value="S-adenosyl-L-methionine-dependent methyltransferases"/>
    <property type="match status" value="1"/>
</dbReference>
<gene>
    <name evidence="4" type="ORF">FB557_1191</name>
</gene>
<dbReference type="InterPro" id="IPR029063">
    <property type="entry name" value="SAM-dependent_MTases_sf"/>
</dbReference>
<evidence type="ECO:0000256" key="3">
    <source>
        <dbReference type="SAM" id="MobiDB-lite"/>
    </source>
</evidence>
<evidence type="ECO:0000256" key="1">
    <source>
        <dbReference type="ARBA" id="ARBA00022603"/>
    </source>
</evidence>
<proteinExistence type="predicted"/>
<keyword evidence="1 4" id="KW-0489">Methyltransferase</keyword>
<name>A0A560WDC5_9MICO</name>
<keyword evidence="5" id="KW-1185">Reference proteome</keyword>
<organism evidence="4 5">
    <name type="scientific">Marihabitans asiaticum</name>
    <dbReference type="NCBI Taxonomy" id="415218"/>
    <lineage>
        <taxon>Bacteria</taxon>
        <taxon>Bacillati</taxon>
        <taxon>Actinomycetota</taxon>
        <taxon>Actinomycetes</taxon>
        <taxon>Micrococcales</taxon>
        <taxon>Intrasporangiaceae</taxon>
        <taxon>Marihabitans</taxon>
    </lineage>
</organism>
<dbReference type="AlphaFoldDB" id="A0A560WDC5"/>